<proteinExistence type="predicted"/>
<dbReference type="GeneID" id="92877115"/>
<dbReference type="EMBL" id="CP002896">
    <property type="protein sequence ID" value="AEK40157.1"/>
    <property type="molecule type" value="Genomic_DNA"/>
</dbReference>
<keyword evidence="3" id="KW-1185">Reference proteome</keyword>
<evidence type="ECO:0000256" key="1">
    <source>
        <dbReference type="SAM" id="MobiDB-lite"/>
    </source>
</evidence>
<feature type="region of interest" description="Disordered" evidence="1">
    <location>
        <begin position="1"/>
        <end position="35"/>
    </location>
</feature>
<organism evidence="2 3">
    <name type="scientific">Amycolatopsis mediterranei (strain S699)</name>
    <name type="common">Nocardia mediterranei</name>
    <dbReference type="NCBI Taxonomy" id="713604"/>
    <lineage>
        <taxon>Bacteria</taxon>
        <taxon>Bacillati</taxon>
        <taxon>Actinomycetota</taxon>
        <taxon>Actinomycetes</taxon>
        <taxon>Pseudonocardiales</taxon>
        <taxon>Pseudonocardiaceae</taxon>
        <taxon>Amycolatopsis</taxon>
    </lineage>
</organism>
<dbReference type="KEGG" id="amn:RAM_08335"/>
<protein>
    <submittedName>
        <fullName evidence="2">Uncharacterized protein</fullName>
    </submittedName>
</protein>
<gene>
    <name evidence="2" type="ordered locus">RAM_08335</name>
</gene>
<sequence>MNVTKSDGTGVLVEAQNTARDAKQGDAPDMPSPPLDLAQLAEVALDPGLTLYP</sequence>
<evidence type="ECO:0000313" key="3">
    <source>
        <dbReference type="Proteomes" id="UP000006138"/>
    </source>
</evidence>
<evidence type="ECO:0000313" key="2">
    <source>
        <dbReference type="EMBL" id="AEK40157.1"/>
    </source>
</evidence>
<dbReference type="Proteomes" id="UP000006138">
    <property type="component" value="Chromosome"/>
</dbReference>
<reference evidence="2 3" key="1">
    <citation type="journal article" date="2011" name="J. Bacteriol.">
        <title>Whole genome sequence of the rifamycin B-producing strain Amycolatopsis mediterranei S699.</title>
        <authorList>
            <person name="Verma M."/>
            <person name="Kaur J."/>
            <person name="Kumar M."/>
            <person name="Kumari K."/>
            <person name="Saxena A."/>
            <person name="Anand S."/>
            <person name="Nigam A."/>
            <person name="Ravi V."/>
            <person name="Raghuvanshi S."/>
            <person name="Khurana P."/>
            <person name="Tyagi A.K."/>
            <person name="Khurana J.P."/>
            <person name="Lal R."/>
        </authorList>
    </citation>
    <scope>NUCLEOTIDE SEQUENCE [LARGE SCALE GENOMIC DNA]</scope>
    <source>
        <strain evidence="2 3">S699</strain>
    </source>
</reference>
<dbReference type="RefSeq" id="WP_014466694.1">
    <property type="nucleotide sequence ID" value="NC_017186.1"/>
</dbReference>
<dbReference type="AlphaFoldDB" id="A0A9R0NT51"/>
<name>A0A9R0NT51_AMYMS</name>
<accession>A0A9R0NT51</accession>